<feature type="domain" description="AMP-dependent synthetase/ligase" evidence="3">
    <location>
        <begin position="9"/>
        <end position="381"/>
    </location>
</feature>
<gene>
    <name evidence="5" type="ORF">CEE37_11820</name>
</gene>
<evidence type="ECO:0000313" key="5">
    <source>
        <dbReference type="EMBL" id="TKJ39101.1"/>
    </source>
</evidence>
<evidence type="ECO:0000259" key="4">
    <source>
        <dbReference type="Pfam" id="PF13193"/>
    </source>
</evidence>
<evidence type="ECO:0000259" key="3">
    <source>
        <dbReference type="Pfam" id="PF00501"/>
    </source>
</evidence>
<proteinExistence type="inferred from homology"/>
<protein>
    <recommendedName>
        <fullName evidence="7">AMP-dependent synthetase</fullName>
    </recommendedName>
</protein>
<evidence type="ECO:0008006" key="7">
    <source>
        <dbReference type="Google" id="ProtNLM"/>
    </source>
</evidence>
<sequence>MTIWDTLTEALEGAPDSIAVVDGAVRLTYGEVHRRISSLGNFLRSQGIGQGDRISILDVNSVHFYEAYYTAAGLGTILNPLNYRLSVKELVYILNDAGSRWLLASPCFKTEVESILKSINNLRGTLWLGEKPDVMDGDQFSYNEALQCAADFLPASVQNDAIAHLYYTSGTTGKPKGVILTHKNICCHAQGTIDELQLSSDDVWGHIAPMFHLADAWATFAITAVGGRHVMLPAFDAESALKLIENERITISNLIPTMLNLMVKNPDVHTTDLSSLRMILSGGAPIAIDVVRRTIEAFRCEYVQTYGMTETSPYLTLSLLKEHLKALPEEEQISYRARTGRPFKTVDLKVVREDDPEEVVRNDREVGEIWVKGDTITPGYWNRPDETKEVFSDGWLRTGDLAVIDSEGYLNIVDRKKDMIISGGENIYSIEVESLLYEHPDVIEAAVVGIPDETWGEIVGAFVVLKIESKTSGKELIRFCKDNLSSFKVPKRVILLQELPKTGSGKIYKKGLRDIFCGEVDS</sequence>
<reference evidence="5 6" key="1">
    <citation type="submission" date="2017-06" db="EMBL/GenBank/DDBJ databases">
        <title>Novel microbial phyla capable of carbon fixation and sulfur reduction in deep-sea sediments.</title>
        <authorList>
            <person name="Huang J."/>
            <person name="Baker B."/>
            <person name="Wang Y."/>
        </authorList>
    </citation>
    <scope>NUCLEOTIDE SEQUENCE [LARGE SCALE GENOMIC DNA]</scope>
    <source>
        <strain evidence="5">B3_LCP</strain>
    </source>
</reference>
<evidence type="ECO:0000256" key="1">
    <source>
        <dbReference type="ARBA" id="ARBA00006432"/>
    </source>
</evidence>
<name>A0A532UW02_UNCL8</name>
<keyword evidence="2" id="KW-0436">Ligase</keyword>
<dbReference type="InterPro" id="IPR045851">
    <property type="entry name" value="AMP-bd_C_sf"/>
</dbReference>
<dbReference type="InterPro" id="IPR042099">
    <property type="entry name" value="ANL_N_sf"/>
</dbReference>
<dbReference type="Proteomes" id="UP000319619">
    <property type="component" value="Unassembled WGS sequence"/>
</dbReference>
<comment type="similarity">
    <text evidence="1">Belongs to the ATP-dependent AMP-binding enzyme family.</text>
</comment>
<dbReference type="InterPro" id="IPR025110">
    <property type="entry name" value="AMP-bd_C"/>
</dbReference>
<dbReference type="PANTHER" id="PTHR43767">
    <property type="entry name" value="LONG-CHAIN-FATTY-ACID--COA LIGASE"/>
    <property type="match status" value="1"/>
</dbReference>
<evidence type="ECO:0000256" key="2">
    <source>
        <dbReference type="ARBA" id="ARBA00022598"/>
    </source>
</evidence>
<dbReference type="Pfam" id="PF13193">
    <property type="entry name" value="AMP-binding_C"/>
    <property type="match status" value="1"/>
</dbReference>
<dbReference type="PROSITE" id="PS00455">
    <property type="entry name" value="AMP_BINDING"/>
    <property type="match status" value="1"/>
</dbReference>
<comment type="caution">
    <text evidence="5">The sequence shown here is derived from an EMBL/GenBank/DDBJ whole genome shotgun (WGS) entry which is preliminary data.</text>
</comment>
<dbReference type="Pfam" id="PF00501">
    <property type="entry name" value="AMP-binding"/>
    <property type="match status" value="1"/>
</dbReference>
<accession>A0A532UW02</accession>
<dbReference type="PANTHER" id="PTHR43767:SF1">
    <property type="entry name" value="NONRIBOSOMAL PEPTIDE SYNTHASE PES1 (EUROFUNG)-RELATED"/>
    <property type="match status" value="1"/>
</dbReference>
<dbReference type="NCBIfam" id="NF004837">
    <property type="entry name" value="PRK06187.1"/>
    <property type="match status" value="1"/>
</dbReference>
<dbReference type="InterPro" id="IPR050237">
    <property type="entry name" value="ATP-dep_AMP-bd_enzyme"/>
</dbReference>
<dbReference type="AlphaFoldDB" id="A0A532UW02"/>
<dbReference type="GO" id="GO:0016878">
    <property type="term" value="F:acid-thiol ligase activity"/>
    <property type="evidence" value="ECO:0007669"/>
    <property type="project" value="UniProtKB-ARBA"/>
</dbReference>
<dbReference type="Gene3D" id="3.40.50.12780">
    <property type="entry name" value="N-terminal domain of ligase-like"/>
    <property type="match status" value="1"/>
</dbReference>
<dbReference type="InterPro" id="IPR020845">
    <property type="entry name" value="AMP-binding_CS"/>
</dbReference>
<dbReference type="SUPFAM" id="SSF56801">
    <property type="entry name" value="Acetyl-CoA synthetase-like"/>
    <property type="match status" value="1"/>
</dbReference>
<dbReference type="Gene3D" id="3.30.300.30">
    <property type="match status" value="1"/>
</dbReference>
<organism evidence="5 6">
    <name type="scientific">candidate division LCP-89 bacterium B3_LCP</name>
    <dbReference type="NCBI Taxonomy" id="2012998"/>
    <lineage>
        <taxon>Bacteria</taxon>
        <taxon>Pseudomonadati</taxon>
        <taxon>Bacteria division LCP-89</taxon>
    </lineage>
</organism>
<dbReference type="EMBL" id="NJBN01000008">
    <property type="protein sequence ID" value="TKJ39101.1"/>
    <property type="molecule type" value="Genomic_DNA"/>
</dbReference>
<dbReference type="FunFam" id="3.30.300.30:FF:000008">
    <property type="entry name" value="2,3-dihydroxybenzoate-AMP ligase"/>
    <property type="match status" value="1"/>
</dbReference>
<evidence type="ECO:0000313" key="6">
    <source>
        <dbReference type="Proteomes" id="UP000319619"/>
    </source>
</evidence>
<dbReference type="InterPro" id="IPR000873">
    <property type="entry name" value="AMP-dep_synth/lig_dom"/>
</dbReference>
<feature type="domain" description="AMP-binding enzyme C-terminal" evidence="4">
    <location>
        <begin position="431"/>
        <end position="506"/>
    </location>
</feature>